<evidence type="ECO:0000256" key="3">
    <source>
        <dbReference type="ARBA" id="ARBA00023295"/>
    </source>
</evidence>
<dbReference type="InterPro" id="IPR013780">
    <property type="entry name" value="Glyco_hydro_b"/>
</dbReference>
<dbReference type="GO" id="GO:0005737">
    <property type="term" value="C:cytoplasm"/>
    <property type="evidence" value="ECO:0007669"/>
    <property type="project" value="UniProtKB-UniRule"/>
</dbReference>
<evidence type="ECO:0000313" key="7">
    <source>
        <dbReference type="Proteomes" id="UP000317430"/>
    </source>
</evidence>
<dbReference type="Gene3D" id="3.90.400.10">
    <property type="entry name" value="Oligo-1,6-glucosidase, Domain 2"/>
    <property type="match status" value="1"/>
</dbReference>
<dbReference type="Proteomes" id="UP000317430">
    <property type="component" value="Unassembled WGS sequence"/>
</dbReference>
<reference evidence="6 7" key="1">
    <citation type="submission" date="2019-08" db="EMBL/GenBank/DDBJ databases">
        <authorList>
            <person name="Lei W."/>
        </authorList>
    </citation>
    <scope>NUCLEOTIDE SEQUENCE [LARGE SCALE GENOMIC DNA]</scope>
    <source>
        <strain evidence="6 7">CCUG 66496</strain>
    </source>
</reference>
<keyword evidence="3 6" id="KW-0326">Glycosidase</keyword>
<keyword evidence="2 6" id="KW-0378">Hydrolase</keyword>
<dbReference type="InterPro" id="IPR006047">
    <property type="entry name" value="GH13_cat_dom"/>
</dbReference>
<dbReference type="InterPro" id="IPR017853">
    <property type="entry name" value="GH"/>
</dbReference>
<dbReference type="FunFam" id="3.20.20.80:FF:000064">
    <property type="entry name" value="Oligo-1,6-glucosidase"/>
    <property type="match status" value="1"/>
</dbReference>
<dbReference type="GO" id="GO:0005993">
    <property type="term" value="P:trehalose catabolic process"/>
    <property type="evidence" value="ECO:0007669"/>
    <property type="project" value="InterPro"/>
</dbReference>
<evidence type="ECO:0000256" key="2">
    <source>
        <dbReference type="ARBA" id="ARBA00022801"/>
    </source>
</evidence>
<dbReference type="AlphaFoldDB" id="A0A5C5SCV6"/>
<evidence type="ECO:0000313" key="6">
    <source>
        <dbReference type="EMBL" id="TWS97417.1"/>
    </source>
</evidence>
<keyword evidence="7" id="KW-1185">Reference proteome</keyword>
<dbReference type="InterPro" id="IPR045857">
    <property type="entry name" value="O16G_dom_2"/>
</dbReference>
<dbReference type="GO" id="GO:0008788">
    <property type="term" value="F:alpha,alpha-phosphotrehalase activity"/>
    <property type="evidence" value="ECO:0007669"/>
    <property type="project" value="UniProtKB-UniRule"/>
</dbReference>
<proteinExistence type="inferred from homology"/>
<protein>
    <recommendedName>
        <fullName evidence="4">Alpha,alpha-phosphotrehalase</fullName>
        <ecNumber evidence="4">3.2.1.93</ecNumber>
    </recommendedName>
</protein>
<dbReference type="GO" id="GO:0004556">
    <property type="term" value="F:alpha-amylase activity"/>
    <property type="evidence" value="ECO:0007669"/>
    <property type="project" value="TreeGrafter"/>
</dbReference>
<dbReference type="NCBIfam" id="TIGR02403">
    <property type="entry name" value="trehalose_treC"/>
    <property type="match status" value="1"/>
</dbReference>
<comment type="similarity">
    <text evidence="1">Belongs to the glycosyl hydrolase 13 family.</text>
</comment>
<dbReference type="Pfam" id="PF23915">
    <property type="entry name" value="SusG_C"/>
    <property type="match status" value="1"/>
</dbReference>
<dbReference type="SUPFAM" id="SSF51445">
    <property type="entry name" value="(Trans)glycosidases"/>
    <property type="match status" value="1"/>
</dbReference>
<dbReference type="PANTHER" id="PTHR10357">
    <property type="entry name" value="ALPHA-AMYLASE FAMILY MEMBER"/>
    <property type="match status" value="1"/>
</dbReference>
<gene>
    <name evidence="6" type="primary">treC</name>
    <name evidence="6" type="ORF">FRX57_05720</name>
</gene>
<feature type="domain" description="Glycosyl hydrolase family 13 catalytic" evidence="5">
    <location>
        <begin position="11"/>
        <end position="407"/>
    </location>
</feature>
<dbReference type="Pfam" id="PF00128">
    <property type="entry name" value="Alpha-amylase"/>
    <property type="match status" value="1"/>
</dbReference>
<dbReference type="NCBIfam" id="NF008183">
    <property type="entry name" value="PRK10933.1"/>
    <property type="match status" value="1"/>
</dbReference>
<name>A0A5C5SCV6_9STRE</name>
<dbReference type="Gene3D" id="2.60.40.1180">
    <property type="entry name" value="Golgi alpha-mannosidase II"/>
    <property type="match status" value="1"/>
</dbReference>
<dbReference type="Gene3D" id="3.20.20.80">
    <property type="entry name" value="Glycosidases"/>
    <property type="match status" value="1"/>
</dbReference>
<dbReference type="InterPro" id="IPR012769">
    <property type="entry name" value="Trehalose_TreC"/>
</dbReference>
<dbReference type="OrthoDB" id="9805159at2"/>
<sequence length="543" mass="62317">MVIDKRQVVYQIYPKSFKDTTGNGVGDLQGIIEKIPYLADLGVDMVWLNPFYPSPQRDNGYDISDYQAVNPLFGSMADFEEMIEVGEKHGIAFMLDMVLNHCSTDHEWFQKALAGDTFYQDFFILRDEPTDWLSKFGGSAWSPFGNTGKYYLHLFDQSQADLNWRNPHVRQELFKVVNFWKDKGVRGFRFDVINLIGKDDVLVDCPINDGKPAYTDRPITHEYLHMMNQATFGEEEGFMTVGEMSSTTIENCLLYTAPEREELSMAFNFHHLKVDYQDGQKWTIKAFDFKELQGLFHQWGEEMSQGNGWNALFYNNHDQPRALNRFIDVENFREEGATMLAASIHLSRGTPYIYMGEEIGMLDPDYDSMADYVDVESLNAYDILLEQGKSAAEAFAIVKAKSRDNSRTPMQWNATAHAGFSTNTPWLKVGKTYQTINVETEKTGKIFPFYQRLIKLRKNLSIISEGDYKAAYQNSDQVYAFERQLGDEKLLVLNNFFAQEVTLDLLPDYRAGQVLISNYPDVGLGQKLTLKPYQTLAILSTRN</sequence>
<comment type="caution">
    <text evidence="6">The sequence shown here is derived from an EMBL/GenBank/DDBJ whole genome shotgun (WGS) entry which is preliminary data.</text>
</comment>
<dbReference type="PANTHER" id="PTHR10357:SF217">
    <property type="entry name" value="TREHALOSE-6-PHOSPHATE HYDROLASE"/>
    <property type="match status" value="1"/>
</dbReference>
<dbReference type="EMBL" id="VOHL01000004">
    <property type="protein sequence ID" value="TWS97417.1"/>
    <property type="molecule type" value="Genomic_DNA"/>
</dbReference>
<dbReference type="SUPFAM" id="SSF51011">
    <property type="entry name" value="Glycosyl hydrolase domain"/>
    <property type="match status" value="1"/>
</dbReference>
<dbReference type="InterPro" id="IPR056300">
    <property type="entry name" value="SusG-like_C"/>
</dbReference>
<evidence type="ECO:0000256" key="1">
    <source>
        <dbReference type="ARBA" id="ARBA00008061"/>
    </source>
</evidence>
<dbReference type="SMART" id="SM00642">
    <property type="entry name" value="Aamy"/>
    <property type="match status" value="1"/>
</dbReference>
<evidence type="ECO:0000259" key="5">
    <source>
        <dbReference type="SMART" id="SM00642"/>
    </source>
</evidence>
<dbReference type="EC" id="3.2.1.93" evidence="4"/>
<organism evidence="6 7">
    <name type="scientific">Streptococcus cuniculipharyngis</name>
    <dbReference type="NCBI Taxonomy" id="1562651"/>
    <lineage>
        <taxon>Bacteria</taxon>
        <taxon>Bacillati</taxon>
        <taxon>Bacillota</taxon>
        <taxon>Bacilli</taxon>
        <taxon>Lactobacillales</taxon>
        <taxon>Streptococcaceae</taxon>
        <taxon>Streptococcus</taxon>
    </lineage>
</organism>
<accession>A0A5C5SCV6</accession>
<dbReference type="RefSeq" id="WP_146567580.1">
    <property type="nucleotide sequence ID" value="NZ_VOHL01000004.1"/>
</dbReference>
<dbReference type="CDD" id="cd11333">
    <property type="entry name" value="AmyAc_SI_OligoGlu_DGase"/>
    <property type="match status" value="1"/>
</dbReference>
<evidence type="ECO:0000256" key="4">
    <source>
        <dbReference type="NCBIfam" id="TIGR02403"/>
    </source>
</evidence>